<dbReference type="Gramene" id="KCW78003">
    <property type="protein sequence ID" value="KCW78003"/>
    <property type="gene ID" value="EUGRSUZ_D02242"/>
</dbReference>
<evidence type="ECO:0000313" key="2">
    <source>
        <dbReference type="EMBL" id="KCW78002.1"/>
    </source>
</evidence>
<proteinExistence type="predicted"/>
<dbReference type="Gene3D" id="1.20.1280.50">
    <property type="match status" value="1"/>
</dbReference>
<dbReference type="SUPFAM" id="SSF81383">
    <property type="entry name" value="F-box domain"/>
    <property type="match status" value="1"/>
</dbReference>
<dbReference type="EMBL" id="KK198756">
    <property type="protein sequence ID" value="KCW78001.1"/>
    <property type="molecule type" value="Genomic_DNA"/>
</dbReference>
<dbReference type="EMBL" id="KK198756">
    <property type="protein sequence ID" value="KCW78002.1"/>
    <property type="molecule type" value="Genomic_DNA"/>
</dbReference>
<dbReference type="OrthoDB" id="63379at2759"/>
<dbReference type="PANTHER" id="PTHR39741">
    <property type="entry name" value="F-BOX DOMAIN CONTAINING PROTEIN, EXPRESSED"/>
    <property type="match status" value="1"/>
</dbReference>
<accession>A0A059CI07</accession>
<feature type="domain" description="F-box" evidence="1">
    <location>
        <begin position="21"/>
        <end position="58"/>
    </location>
</feature>
<dbReference type="Gramene" id="KCW78001">
    <property type="protein sequence ID" value="KCW78001"/>
    <property type="gene ID" value="EUGRSUZ_D02242"/>
</dbReference>
<dbReference type="InterPro" id="IPR036047">
    <property type="entry name" value="F-box-like_dom_sf"/>
</dbReference>
<dbReference type="Gramene" id="KCW78002">
    <property type="protein sequence ID" value="KCW78002"/>
    <property type="gene ID" value="EUGRSUZ_D02242"/>
</dbReference>
<organism evidence="2">
    <name type="scientific">Eucalyptus grandis</name>
    <name type="common">Flooded gum</name>
    <dbReference type="NCBI Taxonomy" id="71139"/>
    <lineage>
        <taxon>Eukaryota</taxon>
        <taxon>Viridiplantae</taxon>
        <taxon>Streptophyta</taxon>
        <taxon>Embryophyta</taxon>
        <taxon>Tracheophyta</taxon>
        <taxon>Spermatophyta</taxon>
        <taxon>Magnoliopsida</taxon>
        <taxon>eudicotyledons</taxon>
        <taxon>Gunneridae</taxon>
        <taxon>Pentapetalae</taxon>
        <taxon>rosids</taxon>
        <taxon>malvids</taxon>
        <taxon>Myrtales</taxon>
        <taxon>Myrtaceae</taxon>
        <taxon>Myrtoideae</taxon>
        <taxon>Eucalypteae</taxon>
        <taxon>Eucalyptus</taxon>
    </lineage>
</organism>
<dbReference type="KEGG" id="egr:104442062"/>
<dbReference type="eggNOG" id="ENOG502QRFZ">
    <property type="taxonomic scope" value="Eukaryota"/>
</dbReference>
<gene>
    <name evidence="2" type="ORF">EUGRSUZ_D02242</name>
</gene>
<dbReference type="Pfam" id="PF12937">
    <property type="entry name" value="F-box-like"/>
    <property type="match status" value="1"/>
</dbReference>
<reference evidence="2" key="1">
    <citation type="submission" date="2013-07" db="EMBL/GenBank/DDBJ databases">
        <title>The genome of Eucalyptus grandis.</title>
        <authorList>
            <person name="Schmutz J."/>
            <person name="Hayes R."/>
            <person name="Myburg A."/>
            <person name="Tuskan G."/>
            <person name="Grattapaglia D."/>
            <person name="Rokhsar D.S."/>
        </authorList>
    </citation>
    <scope>NUCLEOTIDE SEQUENCE</scope>
    <source>
        <tissue evidence="2">Leaf extractions</tissue>
    </source>
</reference>
<dbReference type="PANTHER" id="PTHR39741:SF14">
    <property type="entry name" value="F-BOX DOMAIN-CONTAINING PROTEIN"/>
    <property type="match status" value="1"/>
</dbReference>
<protein>
    <recommendedName>
        <fullName evidence="1">F-box domain-containing protein</fullName>
    </recommendedName>
</protein>
<dbReference type="InterPro" id="IPR001810">
    <property type="entry name" value="F-box_dom"/>
</dbReference>
<dbReference type="OMA" id="QICVITE"/>
<dbReference type="FunCoup" id="A0A059CI07">
    <property type="interactions" value="1343"/>
</dbReference>
<sequence>MPAEMDTSEDFLPRLDLDMSFDILMTLGDPCDLARASCVSRGWHEFVISNGLSKQLCLKMFPQLYGVDRVTESCSFKSDGETGSSNTKEWDILEREHRVYGFLSHCARSIVDRECISDAISASSTDNFPEEGINNTLEIRDRVGRIASYWSSKGQKNPAVPETLIYKLVGDLSVITEIDIQPFKAFFQRGSPIYSAKSVRFRMGYSKASLDLDSVDQSCHISPNDKFVWTYTSPEFPMAQENCLQKFKLPKPVLCIGGFLLVELLGRMQRQEMDGLFYICVSHVRVSGRPLTPTFGVEIIEPSGKFVLKALSYKKESLPESSPRRISSLELQRRVRNLEYILNMLRGNVRDVEDIWDEEQDDSDEEFV</sequence>
<name>A0A059CI07_EUCGR</name>
<dbReference type="EMBL" id="KK198756">
    <property type="protein sequence ID" value="KCW78003.1"/>
    <property type="molecule type" value="Genomic_DNA"/>
</dbReference>
<dbReference type="AlphaFoldDB" id="A0A059CI07"/>
<evidence type="ECO:0000259" key="1">
    <source>
        <dbReference type="Pfam" id="PF12937"/>
    </source>
</evidence>
<dbReference type="InterPro" id="IPR055336">
    <property type="entry name" value="At4g00755-like"/>
</dbReference>